<dbReference type="EMBL" id="LSRX01000053">
    <property type="protein sequence ID" value="OLQ11844.1"/>
    <property type="molecule type" value="Genomic_DNA"/>
</dbReference>
<dbReference type="OrthoDB" id="10408248at2759"/>
<dbReference type="SUPFAM" id="SSF50985">
    <property type="entry name" value="RCC1/BLIP-II"/>
    <property type="match status" value="1"/>
</dbReference>
<proteinExistence type="predicted"/>
<gene>
    <name evidence="1" type="ORF">AK812_SmicGene4285</name>
</gene>
<dbReference type="Proteomes" id="UP000186817">
    <property type="component" value="Unassembled WGS sequence"/>
</dbReference>
<name>A0A1Q9EWM5_SYMMI</name>
<dbReference type="AlphaFoldDB" id="A0A1Q9EWM5"/>
<sequence>MDFQGRQFVYAESNNDVSIAGDRYEIVNNGDTKVTGLSWLDAVVLPPQTIERMCEGVLGSHLRLRDRQFEYAEVVTAQRPADTLASIEDCEEVRSSVVKAVGGGNMSITVDVGLLSGKTATVKAGLDEEVGALKRRAQIALGVGRGRLVDSSGSALDACAPIKRTRLQNGDSLTFHISRVQVQASPGAFAAILDDGTVTTWGNFLYGADSSAVQDQLKNVQQIQASGYAFAAILGDGSVVTWGSAANGGDSSAVQDQLKNVQQIQASRFAFAAILADGCVVTWGSAANGGDSSAVQDQLKNVQQIQASTRAFAGILADRSFVTWGSAADGGDSRAVQDLQKPM</sequence>
<protein>
    <recommendedName>
        <fullName evidence="3">E3 ubiquitin-protein ligase HERC2</fullName>
    </recommendedName>
</protein>
<organism evidence="1 2">
    <name type="scientific">Symbiodinium microadriaticum</name>
    <name type="common">Dinoflagellate</name>
    <name type="synonym">Zooxanthella microadriatica</name>
    <dbReference type="NCBI Taxonomy" id="2951"/>
    <lineage>
        <taxon>Eukaryota</taxon>
        <taxon>Sar</taxon>
        <taxon>Alveolata</taxon>
        <taxon>Dinophyceae</taxon>
        <taxon>Suessiales</taxon>
        <taxon>Symbiodiniaceae</taxon>
        <taxon>Symbiodinium</taxon>
    </lineage>
</organism>
<accession>A0A1Q9EWM5</accession>
<evidence type="ECO:0000313" key="1">
    <source>
        <dbReference type="EMBL" id="OLQ11844.1"/>
    </source>
</evidence>
<evidence type="ECO:0000313" key="2">
    <source>
        <dbReference type="Proteomes" id="UP000186817"/>
    </source>
</evidence>
<dbReference type="InterPro" id="IPR009091">
    <property type="entry name" value="RCC1/BLIP-II"/>
</dbReference>
<comment type="caution">
    <text evidence="1">The sequence shown here is derived from an EMBL/GenBank/DDBJ whole genome shotgun (WGS) entry which is preliminary data.</text>
</comment>
<dbReference type="Gene3D" id="2.130.10.30">
    <property type="entry name" value="Regulator of chromosome condensation 1/beta-lactamase-inhibitor protein II"/>
    <property type="match status" value="1"/>
</dbReference>
<reference evidence="1 2" key="1">
    <citation type="submission" date="2016-02" db="EMBL/GenBank/DDBJ databases">
        <title>Genome analysis of coral dinoflagellate symbionts highlights evolutionary adaptations to a symbiotic lifestyle.</title>
        <authorList>
            <person name="Aranda M."/>
            <person name="Li Y."/>
            <person name="Liew Y.J."/>
            <person name="Baumgarten S."/>
            <person name="Simakov O."/>
            <person name="Wilson M."/>
            <person name="Piel J."/>
            <person name="Ashoor H."/>
            <person name="Bougouffa S."/>
            <person name="Bajic V.B."/>
            <person name="Ryu T."/>
            <person name="Ravasi T."/>
            <person name="Bayer T."/>
            <person name="Micklem G."/>
            <person name="Kim H."/>
            <person name="Bhak J."/>
            <person name="Lajeunesse T.C."/>
            <person name="Voolstra C.R."/>
        </authorList>
    </citation>
    <scope>NUCLEOTIDE SEQUENCE [LARGE SCALE GENOMIC DNA]</scope>
    <source>
        <strain evidence="1 2">CCMP2467</strain>
    </source>
</reference>
<evidence type="ECO:0008006" key="3">
    <source>
        <dbReference type="Google" id="ProtNLM"/>
    </source>
</evidence>
<keyword evidence="2" id="KW-1185">Reference proteome</keyword>